<organism evidence="2 3">
    <name type="scientific">Neolecta irregularis (strain DAH-3)</name>
    <dbReference type="NCBI Taxonomy" id="1198029"/>
    <lineage>
        <taxon>Eukaryota</taxon>
        <taxon>Fungi</taxon>
        <taxon>Dikarya</taxon>
        <taxon>Ascomycota</taxon>
        <taxon>Taphrinomycotina</taxon>
        <taxon>Neolectales</taxon>
        <taxon>Neolectaceae</taxon>
        <taxon>Neolecta</taxon>
    </lineage>
</organism>
<dbReference type="AlphaFoldDB" id="A0A1U7LWT0"/>
<dbReference type="EMBL" id="LXFE01000122">
    <property type="protein sequence ID" value="OLL27079.1"/>
    <property type="molecule type" value="Genomic_DNA"/>
</dbReference>
<feature type="transmembrane region" description="Helical" evidence="1">
    <location>
        <begin position="62"/>
        <end position="83"/>
    </location>
</feature>
<evidence type="ECO:0000313" key="3">
    <source>
        <dbReference type="Proteomes" id="UP000186594"/>
    </source>
</evidence>
<keyword evidence="1" id="KW-0812">Transmembrane</keyword>
<protein>
    <submittedName>
        <fullName evidence="2">Uncharacterized protein</fullName>
    </submittedName>
</protein>
<keyword evidence="1" id="KW-0472">Membrane</keyword>
<keyword evidence="1" id="KW-1133">Transmembrane helix</keyword>
<gene>
    <name evidence="2" type="ORF">NEOLI_000792</name>
</gene>
<accession>A0A1U7LWT0</accession>
<evidence type="ECO:0000256" key="1">
    <source>
        <dbReference type="SAM" id="Phobius"/>
    </source>
</evidence>
<sequence length="93" mass="10303">MTSSFTSPRGNSQDSFPFNHLLYENNDIGEFSGARRSSRFSFNLDNISFNHGFEPFSKGEKFMFIISFIALIIVLAGAFGILGRENNLGSGNP</sequence>
<comment type="caution">
    <text evidence="2">The sequence shown here is derived from an EMBL/GenBank/DDBJ whole genome shotgun (WGS) entry which is preliminary data.</text>
</comment>
<name>A0A1U7LWT0_NEOID</name>
<dbReference type="Proteomes" id="UP000186594">
    <property type="component" value="Unassembled WGS sequence"/>
</dbReference>
<reference evidence="2 3" key="1">
    <citation type="submission" date="2016-04" db="EMBL/GenBank/DDBJ databases">
        <title>Evolutionary innovation and constraint leading to complex multicellularity in the Ascomycota.</title>
        <authorList>
            <person name="Cisse O."/>
            <person name="Nguyen A."/>
            <person name="Hewitt D.A."/>
            <person name="Jedd G."/>
            <person name="Stajich J.E."/>
        </authorList>
    </citation>
    <scope>NUCLEOTIDE SEQUENCE [LARGE SCALE GENOMIC DNA]</scope>
    <source>
        <strain evidence="2 3">DAH-3</strain>
    </source>
</reference>
<evidence type="ECO:0000313" key="2">
    <source>
        <dbReference type="EMBL" id="OLL27079.1"/>
    </source>
</evidence>
<proteinExistence type="predicted"/>
<keyword evidence="3" id="KW-1185">Reference proteome</keyword>